<dbReference type="PANTHER" id="PTHR11178">
    <property type="entry name" value="IRON-SULFUR CLUSTER SCAFFOLD PROTEIN NFU-RELATED"/>
    <property type="match status" value="1"/>
</dbReference>
<accession>A0AB34GL77</accession>
<evidence type="ECO:0000256" key="2">
    <source>
        <dbReference type="ARBA" id="ARBA00018782"/>
    </source>
</evidence>
<protein>
    <recommendedName>
        <fullName evidence="2">NFU1 iron-sulfur cluster scaffold homolog, mitochondrial</fullName>
    </recommendedName>
</protein>
<dbReference type="InterPro" id="IPR036498">
    <property type="entry name" value="Nfu/NifU_N_sf"/>
</dbReference>
<keyword evidence="5" id="KW-1185">Reference proteome</keyword>
<dbReference type="InterPro" id="IPR035433">
    <property type="entry name" value="NFU1-like"/>
</dbReference>
<name>A0AB34GL77_ESCRO</name>
<evidence type="ECO:0000313" key="4">
    <source>
        <dbReference type="EMBL" id="KAJ8781292.1"/>
    </source>
</evidence>
<dbReference type="SUPFAM" id="SSF110836">
    <property type="entry name" value="Hypothetical protein SAV1430"/>
    <property type="match status" value="2"/>
</dbReference>
<dbReference type="Pfam" id="PF01106">
    <property type="entry name" value="NifU"/>
    <property type="match status" value="1"/>
</dbReference>
<dbReference type="InterPro" id="IPR001075">
    <property type="entry name" value="NIF_FeS_clus_asmbl_NifU_C"/>
</dbReference>
<dbReference type="GO" id="GO:0005506">
    <property type="term" value="F:iron ion binding"/>
    <property type="evidence" value="ECO:0007669"/>
    <property type="project" value="InterPro"/>
</dbReference>
<reference evidence="4 5" key="1">
    <citation type="submission" date="2022-11" db="EMBL/GenBank/DDBJ databases">
        <title>Whole genome sequence of Eschrichtius robustus ER-17-0199.</title>
        <authorList>
            <person name="Bruniche-Olsen A."/>
            <person name="Black A.N."/>
            <person name="Fields C.J."/>
            <person name="Walden K."/>
            <person name="Dewoody J.A."/>
        </authorList>
    </citation>
    <scope>NUCLEOTIDE SEQUENCE [LARGE SCALE GENOMIC DNA]</scope>
    <source>
        <strain evidence="4">ER-17-0199</strain>
        <tissue evidence="4">Blubber</tissue>
    </source>
</reference>
<dbReference type="EMBL" id="JAIQCJ010002147">
    <property type="protein sequence ID" value="KAJ8781292.1"/>
    <property type="molecule type" value="Genomic_DNA"/>
</dbReference>
<dbReference type="GO" id="GO:0005739">
    <property type="term" value="C:mitochondrion"/>
    <property type="evidence" value="ECO:0007669"/>
    <property type="project" value="TreeGrafter"/>
</dbReference>
<proteinExistence type="inferred from homology"/>
<dbReference type="Gene3D" id="3.30.300.130">
    <property type="entry name" value="Fe-S cluster assembly (FSCA)"/>
    <property type="match status" value="1"/>
</dbReference>
<dbReference type="InterPro" id="IPR034904">
    <property type="entry name" value="FSCA_dom_sf"/>
</dbReference>
<gene>
    <name evidence="4" type="ORF">J1605_011276</name>
</gene>
<dbReference type="InterPro" id="IPR014824">
    <property type="entry name" value="Nfu/NifU_N"/>
</dbReference>
<dbReference type="AlphaFoldDB" id="A0AB34GL77"/>
<organism evidence="4 5">
    <name type="scientific">Eschrichtius robustus</name>
    <name type="common">California gray whale</name>
    <name type="synonym">Eschrichtius gibbosus</name>
    <dbReference type="NCBI Taxonomy" id="9764"/>
    <lineage>
        <taxon>Eukaryota</taxon>
        <taxon>Metazoa</taxon>
        <taxon>Chordata</taxon>
        <taxon>Craniata</taxon>
        <taxon>Vertebrata</taxon>
        <taxon>Euteleostomi</taxon>
        <taxon>Mammalia</taxon>
        <taxon>Eutheria</taxon>
        <taxon>Laurasiatheria</taxon>
        <taxon>Artiodactyla</taxon>
        <taxon>Whippomorpha</taxon>
        <taxon>Cetacea</taxon>
        <taxon>Mysticeti</taxon>
        <taxon>Eschrichtiidae</taxon>
        <taxon>Eschrichtius</taxon>
    </lineage>
</organism>
<dbReference type="Gene3D" id="3.30.1370.70">
    <property type="entry name" value="Scaffold protein Nfu/NifU, N-terminal domain"/>
    <property type="match status" value="2"/>
</dbReference>
<dbReference type="PANTHER" id="PTHR11178:SF1">
    <property type="entry name" value="NFU1 IRON-SULFUR CLUSTER SCAFFOLD HOMOLOG, MITOCHONDRIAL"/>
    <property type="match status" value="1"/>
</dbReference>
<dbReference type="Proteomes" id="UP001159641">
    <property type="component" value="Unassembled WGS sequence"/>
</dbReference>
<comment type="caution">
    <text evidence="4">The sequence shown here is derived from an EMBL/GenBank/DDBJ whole genome shotgun (WGS) entry which is preliminary data.</text>
</comment>
<feature type="domain" description="Scaffold protein Nfu/NifU N-terminal" evidence="3">
    <location>
        <begin position="49"/>
        <end position="175"/>
    </location>
</feature>
<dbReference type="SMART" id="SM00932">
    <property type="entry name" value="Nfu_N"/>
    <property type="match status" value="1"/>
</dbReference>
<dbReference type="GO" id="GO:0016226">
    <property type="term" value="P:iron-sulfur cluster assembly"/>
    <property type="evidence" value="ECO:0007669"/>
    <property type="project" value="InterPro"/>
</dbReference>
<dbReference type="PIRSF" id="PIRSF036773">
    <property type="entry name" value="HIRIP5"/>
    <property type="match status" value="1"/>
</dbReference>
<comment type="similarity">
    <text evidence="1">Belongs to the NifU family.</text>
</comment>
<dbReference type="SUPFAM" id="SSF117916">
    <property type="entry name" value="Fe-S cluster assembly (FSCA) domain-like"/>
    <property type="match status" value="1"/>
</dbReference>
<dbReference type="GO" id="GO:0051536">
    <property type="term" value="F:iron-sulfur cluster binding"/>
    <property type="evidence" value="ECO:0007669"/>
    <property type="project" value="InterPro"/>
</dbReference>
<evidence type="ECO:0000256" key="1">
    <source>
        <dbReference type="ARBA" id="ARBA00006420"/>
    </source>
</evidence>
<evidence type="ECO:0000313" key="5">
    <source>
        <dbReference type="Proteomes" id="UP001159641"/>
    </source>
</evidence>
<dbReference type="Pfam" id="PF08712">
    <property type="entry name" value="Nfu_N"/>
    <property type="match status" value="2"/>
</dbReference>
<sequence length="281" mass="31695">MSFLFVFKCRFCHMMNPHTIKKQPLHQFVQRPLFPLPATLCNTVRYMFIQTQDTPNPNSLKFIPGKPVLETRTMDFPTPATAFCSPLARDRTYELFPKAVSMIWTIDQTRGSQPPVRGLSGTGPHSRRQLFRIEGVKSVFFGPDFITVTKENEELDWNLLKPDIYATIMDFFASGLPLVTEETPSGEAGSEDDDEVVAMIKELLDTRIRPTVQEDGGDVIYKGFEDGIVQLKLQGSCTSCPSSIITLKNGIQNMLQFYIPEVEGVEQVMDDESDEKEANSP</sequence>
<evidence type="ECO:0000259" key="3">
    <source>
        <dbReference type="SMART" id="SM00932"/>
    </source>
</evidence>
<dbReference type="FunFam" id="3.30.300.130:FF:000001">
    <property type="entry name" value="NFU1 iron-sulfur cluster scaffold"/>
    <property type="match status" value="1"/>
</dbReference>